<dbReference type="Gene3D" id="1.10.1670.10">
    <property type="entry name" value="Helix-hairpin-Helix base-excision DNA repair enzymes (C-terminal)"/>
    <property type="match status" value="1"/>
</dbReference>
<dbReference type="InterPro" id="IPR004036">
    <property type="entry name" value="Endonuclease-III-like_CS2"/>
</dbReference>
<dbReference type="GO" id="GO:0051539">
    <property type="term" value="F:4 iron, 4 sulfur cluster binding"/>
    <property type="evidence" value="ECO:0007669"/>
    <property type="project" value="UniProtKB-UniRule"/>
</dbReference>
<dbReference type="Gene3D" id="3.90.79.10">
    <property type="entry name" value="Nucleoside Triphosphate Pyrophosphohydrolase"/>
    <property type="match status" value="1"/>
</dbReference>
<keyword evidence="12" id="KW-0234">DNA repair</keyword>
<dbReference type="InterPro" id="IPR000445">
    <property type="entry name" value="HhH_motif"/>
</dbReference>
<dbReference type="Pfam" id="PF00730">
    <property type="entry name" value="HhH-GPD"/>
    <property type="match status" value="1"/>
</dbReference>
<dbReference type="FunFam" id="1.10.340.30:FF:000010">
    <property type="entry name" value="Adenine DNA glycosylase"/>
    <property type="match status" value="1"/>
</dbReference>
<dbReference type="SUPFAM" id="SSF55811">
    <property type="entry name" value="Nudix"/>
    <property type="match status" value="1"/>
</dbReference>
<dbReference type="PANTHER" id="PTHR42944:SF1">
    <property type="entry name" value="ADENINE DNA GLYCOSYLASE"/>
    <property type="match status" value="1"/>
</dbReference>
<keyword evidence="13 14" id="KW-0326">Glycosidase</keyword>
<sequence length="407" mass="46870">MSYKDAKNYIHQFISLHKQHFLFQSCMTNSSSRTRSLPSESKIDPLPYFPELRKLLAEWYDANKRDLPWRQTDDPYRIWISEVILQQTRVEQGRDYYHRFIERFPDVHSLSLASEDEVLKQWEGLGYYSRARNLHRAARMIVSDFGGCIPRTRQEILQLPGIGDYTAAAVLSFAYDLPFAAVDGNIFRVISRLMNLDTPIDTPAGKKLFSFWADALLDREAPARHNQAIMEFGALHCTPTSPSCLLCPVRRFCMADTAGCADALPVKKGGLRITNRYLYFIYIRVITPTGVYTYIRRRPSGDIWQGLYEFPCVELSDHAVLETLLLSPELGNLLRSISGSMDSLPFKTFKHQLTHRNLWIHGYRLTARLDKAPELDGYCCIREEQLDDFAFPRALNLLLDALPLCDK</sequence>
<dbReference type="EC" id="3.2.2.31" evidence="4 14"/>
<evidence type="ECO:0000256" key="12">
    <source>
        <dbReference type="ARBA" id="ARBA00023204"/>
    </source>
</evidence>
<evidence type="ECO:0000256" key="11">
    <source>
        <dbReference type="ARBA" id="ARBA00023014"/>
    </source>
</evidence>
<dbReference type="InterPro" id="IPR015797">
    <property type="entry name" value="NUDIX_hydrolase-like_dom_sf"/>
</dbReference>
<evidence type="ECO:0000256" key="5">
    <source>
        <dbReference type="ARBA" id="ARBA00022023"/>
    </source>
</evidence>
<evidence type="ECO:0000256" key="6">
    <source>
        <dbReference type="ARBA" id="ARBA00022485"/>
    </source>
</evidence>
<dbReference type="EMBL" id="AP009380">
    <property type="protein sequence ID" value="BAG33375.1"/>
    <property type="molecule type" value="Genomic_DNA"/>
</dbReference>
<protein>
    <recommendedName>
        <fullName evidence="5 14">Adenine DNA glycosylase</fullName>
        <ecNumber evidence="4 14">3.2.2.31</ecNumber>
    </recommendedName>
</protein>
<dbReference type="InterPro" id="IPR029119">
    <property type="entry name" value="MutY_C"/>
</dbReference>
<evidence type="ECO:0000256" key="9">
    <source>
        <dbReference type="ARBA" id="ARBA00022801"/>
    </source>
</evidence>
<evidence type="ECO:0000256" key="8">
    <source>
        <dbReference type="ARBA" id="ARBA00022763"/>
    </source>
</evidence>
<evidence type="ECO:0000256" key="7">
    <source>
        <dbReference type="ARBA" id="ARBA00022723"/>
    </source>
</evidence>
<dbReference type="GO" id="GO:0034039">
    <property type="term" value="F:8-oxo-7,8-dihydroguanine DNA N-glycosylase activity"/>
    <property type="evidence" value="ECO:0007669"/>
    <property type="project" value="TreeGrafter"/>
</dbReference>
<evidence type="ECO:0000256" key="14">
    <source>
        <dbReference type="RuleBase" id="RU365096"/>
    </source>
</evidence>
<dbReference type="GO" id="GO:0046872">
    <property type="term" value="F:metal ion binding"/>
    <property type="evidence" value="ECO:0007669"/>
    <property type="project" value="UniProtKB-UniRule"/>
</dbReference>
<dbReference type="GO" id="GO:0006284">
    <property type="term" value="P:base-excision repair"/>
    <property type="evidence" value="ECO:0007669"/>
    <property type="project" value="UniProtKB-UniRule"/>
</dbReference>
<dbReference type="GO" id="GO:0032357">
    <property type="term" value="F:oxidized purine DNA binding"/>
    <property type="evidence" value="ECO:0007669"/>
    <property type="project" value="TreeGrafter"/>
</dbReference>
<dbReference type="InterPro" id="IPR003265">
    <property type="entry name" value="HhH-GPD_domain"/>
</dbReference>
<evidence type="ECO:0000256" key="2">
    <source>
        <dbReference type="ARBA" id="ARBA00002933"/>
    </source>
</evidence>
<dbReference type="GO" id="GO:0000701">
    <property type="term" value="F:purine-specific mismatch base pair DNA N-glycosylase activity"/>
    <property type="evidence" value="ECO:0007669"/>
    <property type="project" value="UniProtKB-EC"/>
</dbReference>
<dbReference type="InterPro" id="IPR044298">
    <property type="entry name" value="MIG/MutY"/>
</dbReference>
<dbReference type="CDD" id="cd03431">
    <property type="entry name" value="NUDIX_DNA_Glycosylase_C-MutY"/>
    <property type="match status" value="1"/>
</dbReference>
<proteinExistence type="inferred from homology"/>
<dbReference type="InterPro" id="IPR023170">
    <property type="entry name" value="HhH_base_excis_C"/>
</dbReference>
<feature type="domain" description="HhH-GPD" evidence="15">
    <location>
        <begin position="84"/>
        <end position="235"/>
    </location>
</feature>
<dbReference type="Proteomes" id="UP000008842">
    <property type="component" value="Chromosome"/>
</dbReference>
<dbReference type="InterPro" id="IPR011257">
    <property type="entry name" value="DNA_glycosylase"/>
</dbReference>
<dbReference type="SMART" id="SM00478">
    <property type="entry name" value="ENDO3c"/>
    <property type="match status" value="1"/>
</dbReference>
<dbReference type="PROSITE" id="PS01155">
    <property type="entry name" value="ENDONUCLEASE_III_2"/>
    <property type="match status" value="1"/>
</dbReference>
<reference evidence="16 17" key="1">
    <citation type="journal article" date="2008" name="DNA Res.">
        <title>Determination of the genome sequence of Porphyromonas gingivalis strain ATCC 33277 and genomic comparison with strain W83 revealed extensive genome rearrangements in P. gingivalis.</title>
        <authorList>
            <person name="Naito M."/>
            <person name="Hirakawa H."/>
            <person name="Yamashita A."/>
            <person name="Ohara N."/>
            <person name="Shoji M."/>
            <person name="Yukitake H."/>
            <person name="Nakayama K."/>
            <person name="Toh H."/>
            <person name="Yoshimura F."/>
            <person name="Kuhara S."/>
            <person name="Hattori M."/>
            <person name="Hayashi T."/>
            <person name="Nakayama K."/>
        </authorList>
    </citation>
    <scope>NUCLEOTIDE SEQUENCE [LARGE SCALE GENOMIC DNA]</scope>
    <source>
        <strain evidence="17">ATCC 33277 / DSM 20709 / CIP 103683 / JCM 12257 / NCTC 11834 / 2561</strain>
    </source>
</reference>
<dbReference type="SUPFAM" id="SSF48150">
    <property type="entry name" value="DNA-glycosylase"/>
    <property type="match status" value="1"/>
</dbReference>
<comment type="similarity">
    <text evidence="3 14">Belongs to the Nth/MutY family.</text>
</comment>
<gene>
    <name evidence="16" type="ordered locus">PGN_0856</name>
</gene>
<dbReference type="PANTHER" id="PTHR42944">
    <property type="entry name" value="ADENINE DNA GLYCOSYLASE"/>
    <property type="match status" value="1"/>
</dbReference>
<dbReference type="GO" id="GO:0035485">
    <property type="term" value="F:adenine/guanine mispair binding"/>
    <property type="evidence" value="ECO:0007669"/>
    <property type="project" value="TreeGrafter"/>
</dbReference>
<comment type="catalytic activity">
    <reaction evidence="1 14">
        <text>Hydrolyzes free adenine bases from 7,8-dihydro-8-oxoguanine:adenine mismatched double-stranded DNA, leaving an apurinic site.</text>
        <dbReference type="EC" id="3.2.2.31"/>
    </reaction>
</comment>
<evidence type="ECO:0000256" key="3">
    <source>
        <dbReference type="ARBA" id="ARBA00008343"/>
    </source>
</evidence>
<keyword evidence="11" id="KW-0411">Iron-sulfur</keyword>
<dbReference type="InterPro" id="IPR005760">
    <property type="entry name" value="A/G_AdeGlyc_MutY"/>
</dbReference>
<dbReference type="CDD" id="cd00056">
    <property type="entry name" value="ENDO3c"/>
    <property type="match status" value="1"/>
</dbReference>
<comment type="function">
    <text evidence="2">Adenine glycosylase active on G-A mispairs. MutY also corrects error-prone DNA synthesis past GO lesions which are due to the oxidatively damaged form of guanine: 7,8-dihydro-8-oxoguanine (8-oxo-dGTP).</text>
</comment>
<evidence type="ECO:0000256" key="1">
    <source>
        <dbReference type="ARBA" id="ARBA00000843"/>
    </source>
</evidence>
<evidence type="ECO:0000259" key="15">
    <source>
        <dbReference type="SMART" id="SM00478"/>
    </source>
</evidence>
<name>B2RJ30_PORG3</name>
<dbReference type="AlphaFoldDB" id="B2RJ30"/>
<dbReference type="GO" id="GO:0006298">
    <property type="term" value="P:mismatch repair"/>
    <property type="evidence" value="ECO:0007669"/>
    <property type="project" value="TreeGrafter"/>
</dbReference>
<accession>B2RJ30</accession>
<evidence type="ECO:0000256" key="4">
    <source>
        <dbReference type="ARBA" id="ARBA00012045"/>
    </source>
</evidence>
<keyword evidence="9" id="KW-0378">Hydrolase</keyword>
<organism evidence="16 17">
    <name type="scientific">Porphyromonas gingivalis (strain ATCC 33277 / DSM 20709 / CIP 103683 / JCM 12257 / NCTC 11834 / 2561)</name>
    <dbReference type="NCBI Taxonomy" id="431947"/>
    <lineage>
        <taxon>Bacteria</taxon>
        <taxon>Pseudomonadati</taxon>
        <taxon>Bacteroidota</taxon>
        <taxon>Bacteroidia</taxon>
        <taxon>Bacteroidales</taxon>
        <taxon>Porphyromonadaceae</taxon>
        <taxon>Porphyromonas</taxon>
    </lineage>
</organism>
<keyword evidence="7" id="KW-0479">Metal-binding</keyword>
<dbReference type="NCBIfam" id="TIGR01084">
    <property type="entry name" value="mutY"/>
    <property type="match status" value="1"/>
</dbReference>
<dbReference type="Pfam" id="PF00633">
    <property type="entry name" value="HHH"/>
    <property type="match status" value="1"/>
</dbReference>
<keyword evidence="6" id="KW-0004">4Fe-4S</keyword>
<dbReference type="eggNOG" id="COG1194">
    <property type="taxonomic scope" value="Bacteria"/>
</dbReference>
<evidence type="ECO:0000256" key="10">
    <source>
        <dbReference type="ARBA" id="ARBA00023004"/>
    </source>
</evidence>
<dbReference type="Pfam" id="PF14815">
    <property type="entry name" value="NUDIX_4"/>
    <property type="match status" value="1"/>
</dbReference>
<dbReference type="KEGG" id="pgn:PGN_0856"/>
<evidence type="ECO:0000256" key="13">
    <source>
        <dbReference type="ARBA" id="ARBA00023295"/>
    </source>
</evidence>
<keyword evidence="8 14" id="KW-0227">DNA damage</keyword>
<dbReference type="HOGENOM" id="CLU_012862_0_3_10"/>
<comment type="cofactor">
    <cofactor evidence="14">
        <name>[4Fe-4S] cluster</name>
        <dbReference type="ChEBI" id="CHEBI:49883"/>
    </cofactor>
    <text evidence="14">Binds 1 [4Fe-4S] cluster.</text>
</comment>
<dbReference type="Gene3D" id="1.10.340.30">
    <property type="entry name" value="Hypothetical protein, domain 2"/>
    <property type="match status" value="1"/>
</dbReference>
<keyword evidence="10 14" id="KW-0408">Iron</keyword>
<evidence type="ECO:0000313" key="16">
    <source>
        <dbReference type="EMBL" id="BAG33375.1"/>
    </source>
</evidence>
<evidence type="ECO:0000313" key="17">
    <source>
        <dbReference type="Proteomes" id="UP000008842"/>
    </source>
</evidence>